<feature type="region of interest" description="Disordered" evidence="2">
    <location>
        <begin position="599"/>
        <end position="678"/>
    </location>
</feature>
<name>A0A6P7FW46_DIAVI</name>
<dbReference type="Proteomes" id="UP001652700">
    <property type="component" value="Unplaced"/>
</dbReference>
<dbReference type="RefSeq" id="XP_028140636.1">
    <property type="nucleotide sequence ID" value="XM_028284835.1"/>
</dbReference>
<dbReference type="EnsemblMetazoa" id="XM_028284835.2">
    <property type="protein sequence ID" value="XP_028140636.1"/>
    <property type="gene ID" value="LOC114334747"/>
</dbReference>
<protein>
    <submittedName>
        <fullName evidence="5">Histone H3.v1-like isoform X1</fullName>
    </submittedName>
</protein>
<feature type="compositionally biased region" description="Basic residues" evidence="2">
    <location>
        <begin position="599"/>
        <end position="611"/>
    </location>
</feature>
<dbReference type="KEGG" id="dvv:114334747"/>
<organism evidence="5">
    <name type="scientific">Diabrotica virgifera virgifera</name>
    <name type="common">western corn rootworm</name>
    <dbReference type="NCBI Taxonomy" id="50390"/>
    <lineage>
        <taxon>Eukaryota</taxon>
        <taxon>Metazoa</taxon>
        <taxon>Ecdysozoa</taxon>
        <taxon>Arthropoda</taxon>
        <taxon>Hexapoda</taxon>
        <taxon>Insecta</taxon>
        <taxon>Pterygota</taxon>
        <taxon>Neoptera</taxon>
        <taxon>Endopterygota</taxon>
        <taxon>Coleoptera</taxon>
        <taxon>Polyphaga</taxon>
        <taxon>Cucujiformia</taxon>
        <taxon>Chrysomeloidea</taxon>
        <taxon>Chrysomelidae</taxon>
        <taxon>Galerucinae</taxon>
        <taxon>Diabroticina</taxon>
        <taxon>Diabroticites</taxon>
        <taxon>Diabrotica</taxon>
    </lineage>
</organism>
<evidence type="ECO:0000313" key="5">
    <source>
        <dbReference type="RefSeq" id="XP_028140636.1"/>
    </source>
</evidence>
<keyword evidence="4" id="KW-1185">Reference proteome</keyword>
<dbReference type="OrthoDB" id="6783515at2759"/>
<gene>
    <name evidence="5" type="primary">LOC114334747</name>
</gene>
<dbReference type="GeneID" id="114334747"/>
<evidence type="ECO:0000313" key="4">
    <source>
        <dbReference type="Proteomes" id="UP001652700"/>
    </source>
</evidence>
<feature type="compositionally biased region" description="Polar residues" evidence="2">
    <location>
        <begin position="475"/>
        <end position="491"/>
    </location>
</feature>
<feature type="compositionally biased region" description="Low complexity" evidence="2">
    <location>
        <begin position="151"/>
        <end position="160"/>
    </location>
</feature>
<accession>A0A6P7FW46</accession>
<feature type="compositionally biased region" description="Polar residues" evidence="2">
    <location>
        <begin position="541"/>
        <end position="554"/>
    </location>
</feature>
<dbReference type="AlphaFoldDB" id="A0A6P7FW46"/>
<feature type="region of interest" description="Disordered" evidence="2">
    <location>
        <begin position="458"/>
        <end position="491"/>
    </location>
</feature>
<feature type="compositionally biased region" description="Basic and acidic residues" evidence="2">
    <location>
        <begin position="626"/>
        <end position="643"/>
    </location>
</feature>
<feature type="compositionally biased region" description="Polar residues" evidence="2">
    <location>
        <begin position="217"/>
        <end position="228"/>
    </location>
</feature>
<feature type="region of interest" description="Disordered" evidence="2">
    <location>
        <begin position="149"/>
        <end position="236"/>
    </location>
</feature>
<feature type="compositionally biased region" description="Polar residues" evidence="2">
    <location>
        <begin position="164"/>
        <end position="185"/>
    </location>
</feature>
<feature type="compositionally biased region" description="Polar residues" evidence="2">
    <location>
        <begin position="192"/>
        <end position="201"/>
    </location>
</feature>
<keyword evidence="1" id="KW-0175">Coiled coil</keyword>
<reference evidence="5" key="1">
    <citation type="submission" date="2025-04" db="UniProtKB">
        <authorList>
            <consortium name="RefSeq"/>
        </authorList>
    </citation>
    <scope>IDENTIFICATION</scope>
    <source>
        <tissue evidence="5">Whole insect</tissue>
    </source>
</reference>
<evidence type="ECO:0000256" key="2">
    <source>
        <dbReference type="SAM" id="MobiDB-lite"/>
    </source>
</evidence>
<feature type="coiled-coil region" evidence="1">
    <location>
        <begin position="27"/>
        <end position="61"/>
    </location>
</feature>
<feature type="region of interest" description="Disordered" evidence="2">
    <location>
        <begin position="510"/>
        <end position="558"/>
    </location>
</feature>
<evidence type="ECO:0000313" key="3">
    <source>
        <dbReference type="EnsemblMetazoa" id="XP_028140636.1"/>
    </source>
</evidence>
<evidence type="ECO:0000256" key="1">
    <source>
        <dbReference type="SAM" id="Coils"/>
    </source>
</evidence>
<sequence length="678" mass="75675">MGRRKRSSVESLSLDQSENYIKMEIDNQALRGKNKVLAQTVAKIQQEKALFQKQVTHLQEEYFALNSKYVNLRNIFSRIESTTKNSCFPRIAEAVNDMAQIMHLCALGSLVNGAGKDPKTLSVKPHTVNGTVIQNPTITLSRFNDLDLESSRSTSSNSSRPNFARNSIPTGMSMNRTSGSPSTSRASEENPVENSPNSPLLNSPDYISFSRRSSRRNVVSDSGPNTTVDENEEENSRIDFVSRCRRRNALSLPREHVPEEEHEEFDFSSNLAMEEEDDELNEEDVENNEENNYSQRLMTIEEVDETDPSMISNHPSMVSNRSMVSNPSMESNHPSMVSNHPSMVSNHSSMVSNHPSMVSNHPSMVSNSSMVSNPSPIRDRIREIRIYLSPLGPEYINRIQNTTQQSLLGSPSSLSGEVSNSILDENNTFLSGSPGQTKFASPTLNDFSFLSPSSTASEFFNKDRSDWSKTEAENDTTYRPSASTVDWSEDSTTLERTLIPVPEQTNLEQTVLKSDSITTSTPVVPTPPSRVRRKRKKKSSEISVPNSSPLSTLITKRKNGGEKMAQVLIKRMNLSTSTSPVKTISESLDTVPITDVKQIKQRKTSKAKPKSKGSPSKVKATNTEKQTSKETVKKKTKGKENRKLSPMQIPKSSPRLKRASKPLLLKEPSLQKKLRRSR</sequence>
<proteinExistence type="predicted"/>
<feature type="compositionally biased region" description="Basic and acidic residues" evidence="2">
    <location>
        <begin position="460"/>
        <end position="472"/>
    </location>
</feature>
<dbReference type="InParanoid" id="A0A6P7FW46"/>
<feature type="compositionally biased region" description="Low complexity" evidence="2">
    <location>
        <begin position="612"/>
        <end position="625"/>
    </location>
</feature>
<reference evidence="3" key="2">
    <citation type="submission" date="2025-05" db="UniProtKB">
        <authorList>
            <consortium name="EnsemblMetazoa"/>
        </authorList>
    </citation>
    <scope>IDENTIFICATION</scope>
</reference>